<proteinExistence type="predicted"/>
<dbReference type="InterPro" id="IPR006935">
    <property type="entry name" value="Helicase/UvrB_N"/>
</dbReference>
<accession>A0A6J4KX29</accession>
<reference evidence="3" key="1">
    <citation type="submission" date="2020-02" db="EMBL/GenBank/DDBJ databases">
        <authorList>
            <person name="Meier V. D."/>
        </authorList>
    </citation>
    <scope>NUCLEOTIDE SEQUENCE</scope>
    <source>
        <strain evidence="3">AVDCRST_MAG36</strain>
    </source>
</reference>
<sequence length="608" mass="65467">MQGSLGEPAEGRRLTASQAGLSPAYPGRAAWGTVPRLRAWQSEAVDRYLAALPRDFLAVATPGAGKTTFALTVAAELLQRRLVDRVTVVAPTEHLKTQWADAGARAGIPLDPAYSGGRGRTSADFKGVVMTYAGVAANPLAVRVRTERFKTMVILDEIHHAGDALSWGEAVREAFEPAHRRLALTGTPFRSDVNPIPFVTYAPGADGVPRSAADYTYGYAHALADHVVRPVLFLAYSGDMQWRTRAGDEVAARLGEPLTKDQAAQALRTALDPGGSWMPSVLAAADRRLTEVRRHVPDAGGLVIASDQDAARAYAALLRDLTGHKPVVVLSDEKAASRRISEFADSDDRWMVAVRMVSEGVDVPRLAVGVYATTTTTPLFFAQAVGRFVRARRRGETASVFLPSTGHLLGLAAELELERDHVLGRAVSSDDDVLAAEETLLARAQAAEAASADEQLVPFQALGSEARFDRVLYDGGEFGHEGEVHVGSEEEMDFLGIPGLLDHDQMRSLLQQRQSDRARSQRRTSPAPAPQAVGDGADVPVGHEQLAVLRRELNGLVAAWHHRTTQPHGVTHAALRRECGGPAAAVATAEQLQARIDRVREWATRGRS</sequence>
<evidence type="ECO:0000259" key="2">
    <source>
        <dbReference type="PROSITE" id="PS51192"/>
    </source>
</evidence>
<dbReference type="EMBL" id="CADCUH010000011">
    <property type="protein sequence ID" value="CAA9316227.1"/>
    <property type="molecule type" value="Genomic_DNA"/>
</dbReference>
<evidence type="ECO:0000256" key="1">
    <source>
        <dbReference type="SAM" id="MobiDB-lite"/>
    </source>
</evidence>
<dbReference type="GO" id="GO:0016787">
    <property type="term" value="F:hydrolase activity"/>
    <property type="evidence" value="ECO:0007669"/>
    <property type="project" value="InterPro"/>
</dbReference>
<dbReference type="GO" id="GO:0003677">
    <property type="term" value="F:DNA binding"/>
    <property type="evidence" value="ECO:0007669"/>
    <property type="project" value="InterPro"/>
</dbReference>
<dbReference type="InterPro" id="IPR014001">
    <property type="entry name" value="Helicase_ATP-bd"/>
</dbReference>
<organism evidence="3">
    <name type="scientific">uncultured Nocardioidaceae bacterium</name>
    <dbReference type="NCBI Taxonomy" id="253824"/>
    <lineage>
        <taxon>Bacteria</taxon>
        <taxon>Bacillati</taxon>
        <taxon>Actinomycetota</taxon>
        <taxon>Actinomycetes</taxon>
        <taxon>Propionibacteriales</taxon>
        <taxon>Nocardioidaceae</taxon>
        <taxon>environmental samples</taxon>
    </lineage>
</organism>
<name>A0A6J4KX29_9ACTN</name>
<feature type="domain" description="Helicase ATP-binding" evidence="2">
    <location>
        <begin position="47"/>
        <end position="206"/>
    </location>
</feature>
<dbReference type="Gene3D" id="3.40.50.300">
    <property type="entry name" value="P-loop containing nucleotide triphosphate hydrolases"/>
    <property type="match status" value="2"/>
</dbReference>
<gene>
    <name evidence="3" type="ORF">AVDCRST_MAG36-127</name>
</gene>
<feature type="region of interest" description="Disordered" evidence="1">
    <location>
        <begin position="511"/>
        <end position="538"/>
    </location>
</feature>
<dbReference type="SMART" id="SM00487">
    <property type="entry name" value="DEXDc"/>
    <property type="match status" value="1"/>
</dbReference>
<dbReference type="PANTHER" id="PTHR47396:SF2">
    <property type="entry name" value="HELICASE ATP-BINDING DOMAIN-CONTAINING PROTEIN"/>
    <property type="match status" value="1"/>
</dbReference>
<dbReference type="GO" id="GO:0005829">
    <property type="term" value="C:cytosol"/>
    <property type="evidence" value="ECO:0007669"/>
    <property type="project" value="TreeGrafter"/>
</dbReference>
<dbReference type="InterPro" id="IPR050742">
    <property type="entry name" value="Helicase_Restrict-Modif_Enz"/>
</dbReference>
<dbReference type="InterPro" id="IPR027417">
    <property type="entry name" value="P-loop_NTPase"/>
</dbReference>
<protein>
    <submittedName>
        <fullName evidence="3">SdrA</fullName>
    </submittedName>
</protein>
<dbReference type="AlphaFoldDB" id="A0A6J4KX29"/>
<dbReference type="PANTHER" id="PTHR47396">
    <property type="entry name" value="TYPE I RESTRICTION ENZYME ECOKI R PROTEIN"/>
    <property type="match status" value="1"/>
</dbReference>
<dbReference type="GO" id="GO:0005524">
    <property type="term" value="F:ATP binding"/>
    <property type="evidence" value="ECO:0007669"/>
    <property type="project" value="InterPro"/>
</dbReference>
<dbReference type="SUPFAM" id="SSF52540">
    <property type="entry name" value="P-loop containing nucleoside triphosphate hydrolases"/>
    <property type="match status" value="2"/>
</dbReference>
<evidence type="ECO:0000313" key="3">
    <source>
        <dbReference type="EMBL" id="CAA9316227.1"/>
    </source>
</evidence>
<dbReference type="PROSITE" id="PS51192">
    <property type="entry name" value="HELICASE_ATP_BIND_1"/>
    <property type="match status" value="1"/>
</dbReference>
<dbReference type="Pfam" id="PF04851">
    <property type="entry name" value="ResIII"/>
    <property type="match status" value="1"/>
</dbReference>
<feature type="region of interest" description="Disordered" evidence="1">
    <location>
        <begin position="1"/>
        <end position="20"/>
    </location>
</feature>